<comment type="cofactor">
    <cofactor evidence="12">
        <name>Mg(2+)</name>
        <dbReference type="ChEBI" id="CHEBI:18420"/>
    </cofactor>
    <text evidence="12">Binds 2 magnesium ions per subunit.</text>
</comment>
<keyword evidence="5" id="KW-0413">Isomerase</keyword>
<dbReference type="InterPro" id="IPR036412">
    <property type="entry name" value="HAD-like_sf"/>
</dbReference>
<dbReference type="InterPro" id="IPR023214">
    <property type="entry name" value="HAD_sf"/>
</dbReference>
<dbReference type="InterPro" id="IPR010976">
    <property type="entry name" value="B-phosphoglucomutase_hydrolase"/>
</dbReference>
<dbReference type="PRINTS" id="PR00413">
    <property type="entry name" value="HADHALOGNASE"/>
</dbReference>
<keyword evidence="6" id="KW-0119">Carbohydrate metabolism</keyword>
<evidence type="ECO:0000256" key="12">
    <source>
        <dbReference type="PIRSR" id="PIRSR610972-3"/>
    </source>
</evidence>
<accession>A0A0E0UZT9</accession>
<dbReference type="InterPro" id="IPR023198">
    <property type="entry name" value="PGP-like_dom2"/>
</dbReference>
<dbReference type="SFLD" id="SFLDS00003">
    <property type="entry name" value="Haloacid_Dehalogenase"/>
    <property type="match status" value="1"/>
</dbReference>
<dbReference type="SFLD" id="SFLDG01129">
    <property type="entry name" value="C1.5:_HAD__Beta-PGM__Phosphata"/>
    <property type="match status" value="1"/>
</dbReference>
<feature type="binding site" evidence="12">
    <location>
        <position position="11"/>
    </location>
    <ligand>
        <name>Mg(2+)</name>
        <dbReference type="ChEBI" id="CHEBI:18420"/>
    </ligand>
</feature>
<evidence type="ECO:0000256" key="7">
    <source>
        <dbReference type="ARBA" id="ARBA00044926"/>
    </source>
</evidence>
<evidence type="ECO:0000256" key="4">
    <source>
        <dbReference type="ARBA" id="ARBA00022842"/>
    </source>
</evidence>
<dbReference type="InterPro" id="IPR006439">
    <property type="entry name" value="HAD-SF_hydro_IA"/>
</dbReference>
<dbReference type="NCBIfam" id="TIGR01509">
    <property type="entry name" value="HAD-SF-IA-v3"/>
    <property type="match status" value="1"/>
</dbReference>
<dbReference type="SFLD" id="SFLDF00046">
    <property type="entry name" value="beta-phosphoglucomutase"/>
    <property type="match status" value="1"/>
</dbReference>
<dbReference type="SFLD" id="SFLDG01135">
    <property type="entry name" value="C1.5.6:_HAD__Beta-PGM__Phospha"/>
    <property type="match status" value="1"/>
</dbReference>
<comment type="similarity">
    <text evidence="1">Belongs to the HAD-like hydrolase superfamily. CbbY/CbbZ/Gph/YieH family.</text>
</comment>
<feature type="active site" description="Proton donor/acceptor" evidence="10">
    <location>
        <position position="13"/>
    </location>
</feature>
<feature type="binding site" evidence="11">
    <location>
        <begin position="11"/>
        <end position="13"/>
    </location>
    <ligand>
        <name>substrate</name>
    </ligand>
</feature>
<feature type="active site" description="Nucleophile" evidence="10">
    <location>
        <position position="11"/>
    </location>
</feature>
<dbReference type="NCBIfam" id="TIGR02009">
    <property type="entry name" value="PGMB-YQAB-SF"/>
    <property type="match status" value="1"/>
</dbReference>
<dbReference type="EC" id="5.4.2.6" evidence="8"/>
<dbReference type="RefSeq" id="WP_003727588.1">
    <property type="nucleotide sequence ID" value="NC_017537.1"/>
</dbReference>
<dbReference type="NCBIfam" id="TIGR01990">
    <property type="entry name" value="bPGM"/>
    <property type="match status" value="1"/>
</dbReference>
<dbReference type="CDD" id="cd02598">
    <property type="entry name" value="HAD_BPGM"/>
    <property type="match status" value="1"/>
</dbReference>
<evidence type="ECO:0000256" key="5">
    <source>
        <dbReference type="ARBA" id="ARBA00023235"/>
    </source>
</evidence>
<dbReference type="PATRIC" id="fig|1030009.3.peg.2941"/>
<name>A0A0E0UZT9_LISMM</name>
<dbReference type="InterPro" id="IPR010972">
    <property type="entry name" value="Beta-PGM"/>
</dbReference>
<organism evidence="14 15">
    <name type="scientific">Listeria monocytogenes serotype 4a (strain M7)</name>
    <dbReference type="NCBI Taxonomy" id="1030009"/>
    <lineage>
        <taxon>Bacteria</taxon>
        <taxon>Bacillati</taxon>
        <taxon>Bacillota</taxon>
        <taxon>Bacilli</taxon>
        <taxon>Bacillales</taxon>
        <taxon>Listeriaceae</taxon>
        <taxon>Listeria</taxon>
    </lineage>
</organism>
<dbReference type="Pfam" id="PF00702">
    <property type="entry name" value="Hydrolase"/>
    <property type="match status" value="1"/>
</dbReference>
<dbReference type="AlphaFoldDB" id="A0A0E0UZT9"/>
<dbReference type="InterPro" id="IPR051600">
    <property type="entry name" value="Beta-PGM-like"/>
</dbReference>
<evidence type="ECO:0000256" key="6">
    <source>
        <dbReference type="ARBA" id="ARBA00023277"/>
    </source>
</evidence>
<protein>
    <recommendedName>
        <fullName evidence="9">Beta-phosphoglucomutase</fullName>
        <ecNumber evidence="8">5.4.2.6</ecNumber>
    </recommendedName>
</protein>
<evidence type="ECO:0000313" key="15">
    <source>
        <dbReference type="Proteomes" id="UP000000486"/>
    </source>
</evidence>
<feature type="site" description="Important for catalytic activity and assists the phosphoryl transfer reaction to Asp8 by balancing charge and orienting the reacting groups" evidence="13">
    <location>
        <position position="118"/>
    </location>
</feature>
<evidence type="ECO:0000256" key="11">
    <source>
        <dbReference type="PIRSR" id="PIRSR610972-2"/>
    </source>
</evidence>
<feature type="binding site" evidence="11">
    <location>
        <position position="149"/>
    </location>
    <ligand>
        <name>substrate</name>
    </ligand>
</feature>
<feature type="binding site" evidence="12">
    <location>
        <position position="173"/>
    </location>
    <ligand>
        <name>Mg(2+)</name>
        <dbReference type="ChEBI" id="CHEBI:18420"/>
    </ligand>
</feature>
<feature type="binding site" evidence="11">
    <location>
        <position position="80"/>
    </location>
    <ligand>
        <name>substrate</name>
    </ligand>
</feature>
<feature type="site" description="Important for catalytic activity and assists the phosphoryl transfer reaction to Asp8 by balancing charge and orienting the reacting groups" evidence="13">
    <location>
        <position position="149"/>
    </location>
</feature>
<keyword evidence="4 12" id="KW-0460">Magnesium</keyword>
<dbReference type="PANTHER" id="PTHR46193">
    <property type="entry name" value="6-PHOSPHOGLUCONATE PHOSPHATASE"/>
    <property type="match status" value="1"/>
</dbReference>
<evidence type="ECO:0000313" key="14">
    <source>
        <dbReference type="EMBL" id="AEH93957.1"/>
    </source>
</evidence>
<proteinExistence type="inferred from homology"/>
<feature type="binding site" evidence="11">
    <location>
        <position position="54"/>
    </location>
    <ligand>
        <name>substrate</name>
    </ligand>
</feature>
<reference evidence="14 15" key="1">
    <citation type="journal article" date="2011" name="J. Bacteriol.">
        <title>Genome sequence of the nonpathogenic Listeria monocytogenes serovar 4a strain M7.</title>
        <authorList>
            <person name="Chen J."/>
            <person name="Xia Y."/>
            <person name="Cheng C."/>
            <person name="Fang C."/>
            <person name="Shan Y."/>
            <person name="Jin G."/>
            <person name="Fang W."/>
        </authorList>
    </citation>
    <scope>NUCLEOTIDE SEQUENCE [LARGE SCALE GENOMIC DNA]</scope>
    <source>
        <strain evidence="14 15">M7</strain>
    </source>
</reference>
<evidence type="ECO:0000256" key="3">
    <source>
        <dbReference type="ARBA" id="ARBA00022723"/>
    </source>
</evidence>
<dbReference type="GO" id="GO:0008801">
    <property type="term" value="F:beta-phosphoglucomutase activity"/>
    <property type="evidence" value="ECO:0007669"/>
    <property type="project" value="UniProtKB-EC"/>
</dbReference>
<dbReference type="KEGG" id="lmq:LMM7_2952"/>
<evidence type="ECO:0000256" key="1">
    <source>
        <dbReference type="ARBA" id="ARBA00006171"/>
    </source>
</evidence>
<evidence type="ECO:0000256" key="2">
    <source>
        <dbReference type="ARBA" id="ARBA00022553"/>
    </source>
</evidence>
<evidence type="ECO:0000256" key="13">
    <source>
        <dbReference type="PIRSR" id="PIRSR610972-4"/>
    </source>
</evidence>
<evidence type="ECO:0000256" key="8">
    <source>
        <dbReference type="ARBA" id="ARBA00044968"/>
    </source>
</evidence>
<feature type="binding site" evidence="12">
    <location>
        <position position="174"/>
    </location>
    <ligand>
        <name>Mg(2+)</name>
        <dbReference type="ChEBI" id="CHEBI:18420"/>
    </ligand>
</feature>
<dbReference type="GO" id="GO:0005975">
    <property type="term" value="P:carbohydrate metabolic process"/>
    <property type="evidence" value="ECO:0007669"/>
    <property type="project" value="InterPro"/>
</dbReference>
<feature type="binding site" evidence="12">
    <location>
        <position position="13"/>
    </location>
    <ligand>
        <name>Mg(2+)</name>
        <dbReference type="ChEBI" id="CHEBI:18420"/>
    </ligand>
</feature>
<evidence type="ECO:0000256" key="9">
    <source>
        <dbReference type="ARBA" id="ARBA00044991"/>
    </source>
</evidence>
<comment type="catalytic activity">
    <reaction evidence="7">
        <text>beta-D-glucose 1-phosphate = beta-D-glucose 6-phosphate</text>
        <dbReference type="Rhea" id="RHEA:20113"/>
        <dbReference type="ChEBI" id="CHEBI:57684"/>
        <dbReference type="ChEBI" id="CHEBI:58247"/>
        <dbReference type="EC" id="5.4.2.6"/>
    </reaction>
</comment>
<keyword evidence="3 12" id="KW-0479">Metal-binding</keyword>
<dbReference type="Gene3D" id="1.10.150.240">
    <property type="entry name" value="Putative phosphatase, domain 2"/>
    <property type="match status" value="1"/>
</dbReference>
<keyword evidence="2" id="KW-0597">Phosphoprotein</keyword>
<feature type="binding site" evidence="11">
    <location>
        <begin position="46"/>
        <end position="51"/>
    </location>
    <ligand>
        <name>substrate</name>
    </ligand>
</feature>
<sequence>MTTALKGVVFDLDGVITDTAHYHYLAWKKTAESIGIEFDEAFNENLKGVSRIDSLLLILKKDGRENDFTEEQIEALAADKNDFYVSLLKEITPADVLPGIKELIVDLKKQNLKCAIASVSKNARTVLSALEMEQEFDYIVDAAKITKSKPDPEIFVEACRGLGLETSEVVGIEDAQAGIEAINAAGIVSVGVGSGLRDADMTVKSTGLLDLRILEILHSK</sequence>
<feature type="binding site" evidence="11">
    <location>
        <position position="27"/>
    </location>
    <ligand>
        <name>substrate</name>
    </ligand>
</feature>
<evidence type="ECO:0000256" key="10">
    <source>
        <dbReference type="PIRSR" id="PIRSR610972-1"/>
    </source>
</evidence>
<dbReference type="HOGENOM" id="CLU_045011_13_3_9"/>
<feature type="binding site" evidence="11">
    <location>
        <begin position="118"/>
        <end position="122"/>
    </location>
    <ligand>
        <name>substrate</name>
    </ligand>
</feature>
<gene>
    <name evidence="14" type="primary">ycjU</name>
    <name evidence="14" type="ordered locus">LMM7_2952</name>
</gene>
<dbReference type="EMBL" id="CP002816">
    <property type="protein sequence ID" value="AEH93957.1"/>
    <property type="molecule type" value="Genomic_DNA"/>
</dbReference>
<dbReference type="SUPFAM" id="SSF56784">
    <property type="entry name" value="HAD-like"/>
    <property type="match status" value="1"/>
</dbReference>
<dbReference type="PANTHER" id="PTHR46193:SF18">
    <property type="entry name" value="HEXITOL PHOSPHATASE B"/>
    <property type="match status" value="1"/>
</dbReference>
<dbReference type="Gene3D" id="3.40.50.1000">
    <property type="entry name" value="HAD superfamily/HAD-like"/>
    <property type="match status" value="1"/>
</dbReference>
<dbReference type="Proteomes" id="UP000000486">
    <property type="component" value="Chromosome"/>
</dbReference>
<dbReference type="GO" id="GO:0000287">
    <property type="term" value="F:magnesium ion binding"/>
    <property type="evidence" value="ECO:0007669"/>
    <property type="project" value="InterPro"/>
</dbReference>